<keyword evidence="1" id="KW-0732">Signal</keyword>
<feature type="signal peptide" evidence="1">
    <location>
        <begin position="1"/>
        <end position="23"/>
    </location>
</feature>
<gene>
    <name evidence="2" type="ORF">DDE20_11120</name>
</gene>
<dbReference type="EMBL" id="QDKM01000004">
    <property type="protein sequence ID" value="PVH28724.1"/>
    <property type="molecule type" value="Genomic_DNA"/>
</dbReference>
<evidence type="ECO:0000256" key="1">
    <source>
        <dbReference type="SAM" id="SignalP"/>
    </source>
</evidence>
<organism evidence="2 3">
    <name type="scientific">Pararhodobacter oceanensis</name>
    <dbReference type="NCBI Taxonomy" id="2172121"/>
    <lineage>
        <taxon>Bacteria</taxon>
        <taxon>Pseudomonadati</taxon>
        <taxon>Pseudomonadota</taxon>
        <taxon>Alphaproteobacteria</taxon>
        <taxon>Rhodobacterales</taxon>
        <taxon>Paracoccaceae</taxon>
        <taxon>Pararhodobacter</taxon>
    </lineage>
</organism>
<name>A0A2T8HTE6_9RHOB</name>
<dbReference type="RefSeq" id="WP_116558562.1">
    <property type="nucleotide sequence ID" value="NZ_QDKM01000004.1"/>
</dbReference>
<sequence length="177" mass="19265">MTHAIPKLLTAVFCTVISAQAAAADATSTIRDLMGARPAPMITHSTRLHQITPGLPRDSRAQVMLRAMLSDMTTAPRRLAPRHMLPRARLAPPLFAPREIGFHAPCNAKTVSAFATPQRFGAMRMISALRDCGAVAGAMNLHLGTAMRMTPNAAGPNTVIMYDNYGTQMLDLRLRRY</sequence>
<reference evidence="2 3" key="1">
    <citation type="submission" date="2018-04" db="EMBL/GenBank/DDBJ databases">
        <title>Pararhodobacter oceanense sp. nov., isolated from marine intertidal sediment.</title>
        <authorList>
            <person name="Wang X.-L."/>
            <person name="Du Z.-J."/>
        </authorList>
    </citation>
    <scope>NUCLEOTIDE SEQUENCE [LARGE SCALE GENOMIC DNA]</scope>
    <source>
        <strain evidence="2 3">AM505</strain>
    </source>
</reference>
<feature type="chain" id="PRO_5015624641" evidence="1">
    <location>
        <begin position="24"/>
        <end position="177"/>
    </location>
</feature>
<accession>A0A2T8HTE6</accession>
<dbReference type="AlphaFoldDB" id="A0A2T8HTE6"/>
<evidence type="ECO:0000313" key="2">
    <source>
        <dbReference type="EMBL" id="PVH28724.1"/>
    </source>
</evidence>
<proteinExistence type="predicted"/>
<protein>
    <submittedName>
        <fullName evidence="2">Uncharacterized protein</fullName>
    </submittedName>
</protein>
<comment type="caution">
    <text evidence="2">The sequence shown here is derived from an EMBL/GenBank/DDBJ whole genome shotgun (WGS) entry which is preliminary data.</text>
</comment>
<keyword evidence="3" id="KW-1185">Reference proteome</keyword>
<evidence type="ECO:0000313" key="3">
    <source>
        <dbReference type="Proteomes" id="UP000245911"/>
    </source>
</evidence>
<dbReference type="Proteomes" id="UP000245911">
    <property type="component" value="Unassembled WGS sequence"/>
</dbReference>